<comment type="subcellular location">
    <subcellularLocation>
        <location evidence="1">Membrane</location>
        <topology evidence="1">Single-pass type I membrane protein</topology>
    </subcellularLocation>
</comment>
<feature type="domain" description="EGF-like" evidence="9">
    <location>
        <begin position="226"/>
        <end position="270"/>
    </location>
</feature>
<reference evidence="10" key="1">
    <citation type="submission" date="2023-02" db="EMBL/GenBank/DDBJ databases">
        <title>Genome of toxic invasive species Heracleum sosnowskyi carries increased number of genes despite the absence of recent whole-genome duplications.</title>
        <authorList>
            <person name="Schelkunov M."/>
            <person name="Shtratnikova V."/>
            <person name="Makarenko M."/>
            <person name="Klepikova A."/>
            <person name="Omelchenko D."/>
            <person name="Novikova G."/>
            <person name="Obukhova E."/>
            <person name="Bogdanov V."/>
            <person name="Penin A."/>
            <person name="Logacheva M."/>
        </authorList>
    </citation>
    <scope>NUCLEOTIDE SEQUENCE</scope>
    <source>
        <strain evidence="10">Hsosn_3</strain>
        <tissue evidence="10">Leaf</tissue>
    </source>
</reference>
<accession>A0AAD8JEA5</accession>
<keyword evidence="2" id="KW-0723">Serine/threonine-protein kinase</keyword>
<dbReference type="InterPro" id="IPR025287">
    <property type="entry name" value="WAK_GUB"/>
</dbReference>
<keyword evidence="4 8" id="KW-0732">Signal</keyword>
<dbReference type="EMBL" id="JAUIZM010000001">
    <property type="protein sequence ID" value="KAK1400810.1"/>
    <property type="molecule type" value="Genomic_DNA"/>
</dbReference>
<evidence type="ECO:0000256" key="4">
    <source>
        <dbReference type="ARBA" id="ARBA00022729"/>
    </source>
</evidence>
<dbReference type="GO" id="GO:0004674">
    <property type="term" value="F:protein serine/threonine kinase activity"/>
    <property type="evidence" value="ECO:0007669"/>
    <property type="project" value="UniProtKB-KW"/>
</dbReference>
<evidence type="ECO:0000256" key="6">
    <source>
        <dbReference type="ARBA" id="ARBA00023180"/>
    </source>
</evidence>
<dbReference type="GO" id="GO:0016020">
    <property type="term" value="C:membrane"/>
    <property type="evidence" value="ECO:0007669"/>
    <property type="project" value="UniProtKB-SubCell"/>
</dbReference>
<comment type="caution">
    <text evidence="7">Lacks conserved residue(s) required for the propagation of feature annotation.</text>
</comment>
<evidence type="ECO:0000256" key="2">
    <source>
        <dbReference type="ARBA" id="ARBA00022527"/>
    </source>
</evidence>
<keyword evidence="7" id="KW-0245">EGF-like domain</keyword>
<dbReference type="PANTHER" id="PTHR33491">
    <property type="entry name" value="OSJNBA0016N04.9 PROTEIN"/>
    <property type="match status" value="1"/>
</dbReference>
<dbReference type="InterPro" id="IPR013695">
    <property type="entry name" value="WAK"/>
</dbReference>
<reference evidence="10" key="2">
    <citation type="submission" date="2023-05" db="EMBL/GenBank/DDBJ databases">
        <authorList>
            <person name="Schelkunov M.I."/>
        </authorList>
    </citation>
    <scope>NUCLEOTIDE SEQUENCE</scope>
    <source>
        <strain evidence="10">Hsosn_3</strain>
        <tissue evidence="10">Leaf</tissue>
    </source>
</reference>
<feature type="chain" id="PRO_5042028118" evidence="8">
    <location>
        <begin position="23"/>
        <end position="275"/>
    </location>
</feature>
<dbReference type="Proteomes" id="UP001237642">
    <property type="component" value="Unassembled WGS sequence"/>
</dbReference>
<evidence type="ECO:0000259" key="9">
    <source>
        <dbReference type="PROSITE" id="PS50026"/>
    </source>
</evidence>
<evidence type="ECO:0000256" key="8">
    <source>
        <dbReference type="SAM" id="SignalP"/>
    </source>
</evidence>
<dbReference type="AlphaFoldDB" id="A0AAD8JEA5"/>
<evidence type="ECO:0000256" key="5">
    <source>
        <dbReference type="ARBA" id="ARBA00023157"/>
    </source>
</evidence>
<dbReference type="Pfam" id="PF13947">
    <property type="entry name" value="GUB_WAK_bind"/>
    <property type="match status" value="1"/>
</dbReference>
<name>A0AAD8JEA5_9APIA</name>
<keyword evidence="6" id="KW-0325">Glycoprotein</keyword>
<keyword evidence="11" id="KW-1185">Reference proteome</keyword>
<comment type="caution">
    <text evidence="10">The sequence shown here is derived from an EMBL/GenBank/DDBJ whole genome shotgun (WGS) entry which is preliminary data.</text>
</comment>
<evidence type="ECO:0000313" key="10">
    <source>
        <dbReference type="EMBL" id="KAK1400810.1"/>
    </source>
</evidence>
<dbReference type="GO" id="GO:0030247">
    <property type="term" value="F:polysaccharide binding"/>
    <property type="evidence" value="ECO:0007669"/>
    <property type="project" value="InterPro"/>
</dbReference>
<keyword evidence="10" id="KW-0418">Kinase</keyword>
<sequence length="275" mass="30329">MAIQLVLQIIVLVLLFIQQASAQNASVAKPGCKEKCGDVTISYPFGIGTGCSAEKRFKIHCDTTFNPPKPFLSYSNLEVLNISVRKGTIHVNNLVLKDCTNESKIEQVISFDHPFDYSITENRFTALGCDSLAFITQNGLNIGGCTPFCNNTAKENSCVGINCCQITIPPVFNQFNTSIIKSTKSGDSGPQCRYAFIADKNWFGNLTDIYSVQHMEKVPALLDWKKFLPCSDQLCSKNAGCRDFEGTRTWFFCSCYPGFAGNPYLPDGCQGTNLQ</sequence>
<evidence type="ECO:0000313" key="11">
    <source>
        <dbReference type="Proteomes" id="UP001237642"/>
    </source>
</evidence>
<evidence type="ECO:0000256" key="3">
    <source>
        <dbReference type="ARBA" id="ARBA00022679"/>
    </source>
</evidence>
<protein>
    <submittedName>
        <fullName evidence="10">EGF-like calcium-binding, wall-associated receptor kinase, galacturonan-binding protein</fullName>
    </submittedName>
</protein>
<organism evidence="10 11">
    <name type="scientific">Heracleum sosnowskyi</name>
    <dbReference type="NCBI Taxonomy" id="360622"/>
    <lineage>
        <taxon>Eukaryota</taxon>
        <taxon>Viridiplantae</taxon>
        <taxon>Streptophyta</taxon>
        <taxon>Embryophyta</taxon>
        <taxon>Tracheophyta</taxon>
        <taxon>Spermatophyta</taxon>
        <taxon>Magnoliopsida</taxon>
        <taxon>eudicotyledons</taxon>
        <taxon>Gunneridae</taxon>
        <taxon>Pentapetalae</taxon>
        <taxon>asterids</taxon>
        <taxon>campanulids</taxon>
        <taxon>Apiales</taxon>
        <taxon>Apiaceae</taxon>
        <taxon>Apioideae</taxon>
        <taxon>apioid superclade</taxon>
        <taxon>Tordylieae</taxon>
        <taxon>Tordyliinae</taxon>
        <taxon>Heracleum</taxon>
    </lineage>
</organism>
<evidence type="ECO:0000256" key="1">
    <source>
        <dbReference type="ARBA" id="ARBA00004479"/>
    </source>
</evidence>
<feature type="signal peptide" evidence="8">
    <location>
        <begin position="1"/>
        <end position="22"/>
    </location>
</feature>
<keyword evidence="3" id="KW-0808">Transferase</keyword>
<proteinExistence type="predicted"/>
<dbReference type="PROSITE" id="PS50026">
    <property type="entry name" value="EGF_3"/>
    <property type="match status" value="1"/>
</dbReference>
<evidence type="ECO:0000256" key="7">
    <source>
        <dbReference type="PROSITE-ProRule" id="PRU00076"/>
    </source>
</evidence>
<keyword evidence="5" id="KW-1015">Disulfide bond</keyword>
<dbReference type="InterPro" id="IPR000742">
    <property type="entry name" value="EGF"/>
</dbReference>
<gene>
    <name evidence="10" type="ORF">POM88_000415</name>
</gene>
<keyword evidence="10" id="KW-0675">Receptor</keyword>
<dbReference type="Pfam" id="PF08488">
    <property type="entry name" value="WAK"/>
    <property type="match status" value="1"/>
</dbReference>